<dbReference type="AlphaFoldDB" id="A0A512DSE2"/>
<dbReference type="Proteomes" id="UP000321523">
    <property type="component" value="Unassembled WGS sequence"/>
</dbReference>
<dbReference type="EMBL" id="BJYZ01000016">
    <property type="protein sequence ID" value="GEO39394.1"/>
    <property type="molecule type" value="Genomic_DNA"/>
</dbReference>
<sequence>MAGTLVDALFYARSVLNTRIAGQPVTAMQESLLFDRFSAGWVQALPPFRMPRVP</sequence>
<comment type="caution">
    <text evidence="1">The sequence shown here is derived from an EMBL/GenBank/DDBJ whole genome shotgun (WGS) entry which is preliminary data.</text>
</comment>
<evidence type="ECO:0000313" key="1">
    <source>
        <dbReference type="EMBL" id="GEO39394.1"/>
    </source>
</evidence>
<evidence type="ECO:0000313" key="2">
    <source>
        <dbReference type="Proteomes" id="UP000321523"/>
    </source>
</evidence>
<name>A0A512DSE2_9PROT</name>
<gene>
    <name evidence="1" type="ORF">SAE02_35420</name>
</gene>
<reference evidence="1 2" key="1">
    <citation type="submission" date="2019-07" db="EMBL/GenBank/DDBJ databases">
        <title>Whole genome shotgun sequence of Skermanella aerolata NBRC 106429.</title>
        <authorList>
            <person name="Hosoyama A."/>
            <person name="Uohara A."/>
            <person name="Ohji S."/>
            <person name="Ichikawa N."/>
        </authorList>
    </citation>
    <scope>NUCLEOTIDE SEQUENCE [LARGE SCALE GENOMIC DNA]</scope>
    <source>
        <strain evidence="1 2">NBRC 106429</strain>
    </source>
</reference>
<organism evidence="1 2">
    <name type="scientific">Skermanella aerolata</name>
    <dbReference type="NCBI Taxonomy" id="393310"/>
    <lineage>
        <taxon>Bacteria</taxon>
        <taxon>Pseudomonadati</taxon>
        <taxon>Pseudomonadota</taxon>
        <taxon>Alphaproteobacteria</taxon>
        <taxon>Rhodospirillales</taxon>
        <taxon>Azospirillaceae</taxon>
        <taxon>Skermanella</taxon>
    </lineage>
</organism>
<keyword evidence="2" id="KW-1185">Reference proteome</keyword>
<protein>
    <submittedName>
        <fullName evidence="1">Uncharacterized protein</fullName>
    </submittedName>
</protein>
<proteinExistence type="predicted"/>
<accession>A0A512DSE2</accession>